<dbReference type="Pfam" id="PF00353">
    <property type="entry name" value="HemolysinCabind"/>
    <property type="match status" value="6"/>
</dbReference>
<keyword evidence="7" id="KW-0843">Virulence</keyword>
<name>A0ABV6PK02_9SPHN</name>
<dbReference type="InterPro" id="IPR001343">
    <property type="entry name" value="Hemolysn_Ca-bd"/>
</dbReference>
<dbReference type="InterPro" id="IPR011049">
    <property type="entry name" value="Serralysin-like_metalloprot_C"/>
</dbReference>
<organism evidence="10 11">
    <name type="scientific">Novosphingobium aquiterrae</name>
    <dbReference type="NCBI Taxonomy" id="624388"/>
    <lineage>
        <taxon>Bacteria</taxon>
        <taxon>Pseudomonadati</taxon>
        <taxon>Pseudomonadota</taxon>
        <taxon>Alphaproteobacteria</taxon>
        <taxon>Sphingomonadales</taxon>
        <taxon>Sphingomonadaceae</taxon>
        <taxon>Novosphingobium</taxon>
    </lineage>
</organism>
<dbReference type="Gene3D" id="2.150.10.10">
    <property type="entry name" value="Serralysin-like metalloprotease, C-terminal"/>
    <property type="match status" value="5"/>
</dbReference>
<evidence type="ECO:0000256" key="7">
    <source>
        <dbReference type="ARBA" id="ARBA00023026"/>
    </source>
</evidence>
<keyword evidence="11" id="KW-1185">Reference proteome</keyword>
<gene>
    <name evidence="10" type="ORF">ACFFF7_10780</name>
</gene>
<dbReference type="SUPFAM" id="SSF55486">
    <property type="entry name" value="Metalloproteases ('zincins'), catalytic domain"/>
    <property type="match status" value="1"/>
</dbReference>
<evidence type="ECO:0000313" key="10">
    <source>
        <dbReference type="EMBL" id="MFC0589899.1"/>
    </source>
</evidence>
<evidence type="ECO:0000256" key="1">
    <source>
        <dbReference type="ARBA" id="ARBA00001913"/>
    </source>
</evidence>
<keyword evidence="8" id="KW-0472">Membrane</keyword>
<dbReference type="InterPro" id="IPR018511">
    <property type="entry name" value="Hemolysin-typ_Ca-bd_CS"/>
</dbReference>
<comment type="cofactor">
    <cofactor evidence="1">
        <name>Ca(2+)</name>
        <dbReference type="ChEBI" id="CHEBI:29108"/>
    </cofactor>
</comment>
<reference evidence="10 11" key="1">
    <citation type="submission" date="2024-09" db="EMBL/GenBank/DDBJ databases">
        <authorList>
            <person name="Sun Q."/>
            <person name="Mori K."/>
        </authorList>
    </citation>
    <scope>NUCLEOTIDE SEQUENCE [LARGE SCALE GENOMIC DNA]</scope>
    <source>
        <strain evidence="10 11">NCAIM B.02537</strain>
    </source>
</reference>
<evidence type="ECO:0000313" key="11">
    <source>
        <dbReference type="Proteomes" id="UP001589943"/>
    </source>
</evidence>
<dbReference type="PANTHER" id="PTHR38340:SF1">
    <property type="entry name" value="S-LAYER PROTEIN"/>
    <property type="match status" value="1"/>
</dbReference>
<sequence length="912" mass="92343">MALASEIQTVEPTGNVYVDSLLSPVGYVPGTVITYVLQGAAGDTGLNGGTLWANEGRRAGFNLALQSWAAVANVVFQEAAGPYNGTQSTANYDWIESFGSLDPSLQSQHDLPMVGTALGAYNIDTGIFLAGSTGKGGSGFAAYLHGIGRGLGLLGPYNDPATNPAALSFPGVTSPYEYGDNTLNQGIFTVMSDLDAYWQVGASPNQSFGSQAGPGAFDIAAIQRIYGANNATNAGTSTYVLPQANVTGTAWLCLWDAGGSDTIQAGATGLDSIIDLRAATLLNAPGGGGYVSRITGVLGGFTIANGVTIENATGGNGDDWFHGNGAANVITGGAGFDTVDYSGVSANLVINLAAGTASGDGADTLIGIENARGGSGNDTLTAFAGASVVRDALDLNKPAGMATTLQAAIDLDYHFSAHTGDPAIQASGGQSSVTVHGFNSGGEDWYSFFLSSAGTILIDIDNTFGIDALVTVYSAGAIELGRSDDSNALDVGSANVLDSYLSLNVAQGNQRIYVRVTTFGSDAGTYDLNVSAVTTRTAAGTVLVGSLLDGGAGDDTLIGGAGLDTLIGGTGNDSYQVNAQGDVIFENPGEGIDSVTTSSNFYLYQNLETLTLAGGAGGIFGVGNDLANTITGNEGDNLLLGGAGDDTISGGAGNDVLYGESGVDTLSGGDGVDYLIGGIGNDVLVGGNATDALYGEDGNDSLTGGADFATDIFYGGNGDDTLFAASGLGDYDILNGAAGNDTYYVDTPDDIIYEGVGEGIDTVYADIQGAGYYLWYQVDNCVLLGTTPFAAGNESDNVLTGSASNNWLLGNGGNDTLNGKGGNDVLFGDLLGGPFGNDTFVFDGVVGQDVIGDFHHGEDKIRLIGSYADFATTLSHFRQVDGDCALDLGGGNLIILLGVQYTALTAGDFLFG</sequence>
<evidence type="ECO:0000256" key="5">
    <source>
        <dbReference type="ARBA" id="ARBA00022656"/>
    </source>
</evidence>
<dbReference type="PROSITE" id="PS00330">
    <property type="entry name" value="HEMOLYSIN_CALCIUM"/>
    <property type="match status" value="2"/>
</dbReference>
<comment type="subcellular location">
    <subcellularLocation>
        <location evidence="2">Membrane</location>
    </subcellularLocation>
    <subcellularLocation>
        <location evidence="3">Secreted</location>
    </subcellularLocation>
</comment>
<evidence type="ECO:0000256" key="3">
    <source>
        <dbReference type="ARBA" id="ARBA00004613"/>
    </source>
</evidence>
<dbReference type="EMBL" id="JBHLTL010000006">
    <property type="protein sequence ID" value="MFC0589899.1"/>
    <property type="molecule type" value="Genomic_DNA"/>
</dbReference>
<comment type="caution">
    <text evidence="10">The sequence shown here is derived from an EMBL/GenBank/DDBJ whole genome shotgun (WGS) entry which is preliminary data.</text>
</comment>
<dbReference type="InterPro" id="IPR013858">
    <property type="entry name" value="Peptidase_M10B_C"/>
</dbReference>
<dbReference type="PRINTS" id="PR01488">
    <property type="entry name" value="RTXTOXINA"/>
</dbReference>
<dbReference type="Gene3D" id="2.60.120.380">
    <property type="match status" value="1"/>
</dbReference>
<dbReference type="SUPFAM" id="SSF51120">
    <property type="entry name" value="beta-Roll"/>
    <property type="match status" value="4"/>
</dbReference>
<protein>
    <submittedName>
        <fullName evidence="10">M10 family metallopeptidase C-terminal domain-containing protein</fullName>
    </submittedName>
</protein>
<evidence type="ECO:0000256" key="8">
    <source>
        <dbReference type="ARBA" id="ARBA00023136"/>
    </source>
</evidence>
<dbReference type="Proteomes" id="UP001589943">
    <property type="component" value="Unassembled WGS sequence"/>
</dbReference>
<keyword evidence="4" id="KW-0964">Secreted</keyword>
<proteinExistence type="predicted"/>
<dbReference type="PANTHER" id="PTHR38340">
    <property type="entry name" value="S-LAYER PROTEIN"/>
    <property type="match status" value="1"/>
</dbReference>
<dbReference type="Pfam" id="PF08548">
    <property type="entry name" value="Peptidase_M10_C"/>
    <property type="match status" value="1"/>
</dbReference>
<keyword evidence="5" id="KW-0800">Toxin</keyword>
<dbReference type="InterPro" id="IPR050557">
    <property type="entry name" value="RTX_toxin/Mannuronan_C5-epim"/>
</dbReference>
<dbReference type="InterPro" id="IPR003995">
    <property type="entry name" value="RTX_toxin_determinant-A"/>
</dbReference>
<evidence type="ECO:0000259" key="9">
    <source>
        <dbReference type="Pfam" id="PF08548"/>
    </source>
</evidence>
<keyword evidence="6" id="KW-0677">Repeat</keyword>
<evidence type="ECO:0000256" key="4">
    <source>
        <dbReference type="ARBA" id="ARBA00022525"/>
    </source>
</evidence>
<feature type="domain" description="Peptidase M10 serralysin C-terminal" evidence="9">
    <location>
        <begin position="224"/>
        <end position="326"/>
    </location>
</feature>
<evidence type="ECO:0000256" key="6">
    <source>
        <dbReference type="ARBA" id="ARBA00022737"/>
    </source>
</evidence>
<dbReference type="RefSeq" id="WP_379481357.1">
    <property type="nucleotide sequence ID" value="NZ_JBHLTL010000006.1"/>
</dbReference>
<dbReference type="PRINTS" id="PR00313">
    <property type="entry name" value="CABNDNGRPT"/>
</dbReference>
<evidence type="ECO:0000256" key="2">
    <source>
        <dbReference type="ARBA" id="ARBA00004370"/>
    </source>
</evidence>
<accession>A0ABV6PK02</accession>